<dbReference type="EC" id="3.1.21.-" evidence="3"/>
<comment type="caution">
    <text evidence="3">The sequence shown here is derived from an EMBL/GenBank/DDBJ whole genome shotgun (WGS) entry which is preliminary data.</text>
</comment>
<reference evidence="3 4" key="1">
    <citation type="submission" date="2021-07" db="EMBL/GenBank/DDBJ databases">
        <title>Sequencing Streptomyces halstedii LGO-A4 genome an citrus endophytic actinomycete.</title>
        <authorList>
            <person name="Samborskyy M."/>
            <person name="Scott N."/>
            <person name="Deglau R."/>
            <person name="Dickens S."/>
            <person name="Oliveira L.G."/>
        </authorList>
    </citation>
    <scope>NUCLEOTIDE SEQUENCE [LARGE SCALE GENOMIC DNA]</scope>
    <source>
        <strain evidence="3 4">LGO-A4</strain>
    </source>
</reference>
<keyword evidence="3" id="KW-0540">Nuclease</keyword>
<dbReference type="Pfam" id="PF04471">
    <property type="entry name" value="Mrr_cat"/>
    <property type="match status" value="1"/>
</dbReference>
<sequence length="800" mass="90220">MSAPDYDFKSLSPYDFEVLARDLLSAHDGITYSTYRVGADGGVDLQAHTEAGVVIAQCKHTPDASKATLVRVARAEREKIARLSRRPIRYVFVTSADISPRDEQEVAEALDFVADAVEVHGRGWLNAVLSEHQHLERRHFKLWLSSTEAISEMLRGGVFLRGESRVRRIQRNYLRFVHHDICTQAEAVLSSSGCVLLTGAPGAGKTAIAEYLLLQWWHRGYRIIVDPRDVDRWWEWVEDDTPTVFFFDDTWGQTRYGDHTSRHYDSDVYEFIETILEKRQGGTQSKLLIMTSRIQVLHDTVRLSDASRRALELVAECRVGIKGLSAEVRSRILFNHVLHGVTDNETRRKLAQGGWWRDIVRHRNYSPRIVELIIARNGHAGSEALVADLLRSLNNPLEIWGSSFKALPDYDQQLLLTLAVMDSRHVPWRKLDPRLENIATNESGFEAAVERLQDSWIACEYVEGVQYFALVDPSQRDYLTLYLSASPSAMSRLIKNTVEFEDLTSICSQGAAIELAGQQRLFSLGEDLFRDVLDICFGVLLGRVRDLWEREMGNKMPIFDSGKGDGELFAVLFTRFIQVVHYHADRYRADSGNAVFPDGWLARELNELTAAGQLAQIETVGELADTLTLLADAFNHFAEHRIHPEIAKATVELEELCRSLWDSRDPQISQVPGDRNHAVELARAVVENAEALVQFVVRPKLHGASTDSIDQEVATYIRISGEPVEFAERLEVIESALGFRLPVSKEVINKLLASTDWEHSSNVGAKVSEYFTQPVQRTTAVSSATPIDALFRSLAPQEES</sequence>
<proteinExistence type="predicted"/>
<keyword evidence="4" id="KW-1185">Reference proteome</keyword>
<keyword evidence="3" id="KW-0378">Hydrolase</keyword>
<dbReference type="InterPro" id="IPR011856">
    <property type="entry name" value="tRNA_endonuc-like_dom_sf"/>
</dbReference>
<feature type="domain" description="Novel STAND NTPase 3" evidence="2">
    <location>
        <begin position="176"/>
        <end position="337"/>
    </location>
</feature>
<dbReference type="GO" id="GO:0016787">
    <property type="term" value="F:hydrolase activity"/>
    <property type="evidence" value="ECO:0007669"/>
    <property type="project" value="UniProtKB-KW"/>
</dbReference>
<dbReference type="GO" id="GO:0004519">
    <property type="term" value="F:endonuclease activity"/>
    <property type="evidence" value="ECO:0007669"/>
    <property type="project" value="UniProtKB-KW"/>
</dbReference>
<dbReference type="InterPro" id="IPR007560">
    <property type="entry name" value="Restrct_endonuc_IV_Mrr"/>
</dbReference>
<keyword evidence="3" id="KW-0255">Endonuclease</keyword>
<dbReference type="Gene3D" id="3.40.1350.10">
    <property type="match status" value="1"/>
</dbReference>
<evidence type="ECO:0000313" key="3">
    <source>
        <dbReference type="EMBL" id="MBV7668640.1"/>
    </source>
</evidence>
<dbReference type="SUPFAM" id="SSF52540">
    <property type="entry name" value="P-loop containing nucleoside triphosphate hydrolases"/>
    <property type="match status" value="1"/>
</dbReference>
<dbReference type="Proteomes" id="UP000735541">
    <property type="component" value="Unassembled WGS sequence"/>
</dbReference>
<dbReference type="EMBL" id="JAHUVW010000001">
    <property type="protein sequence ID" value="MBV7668640.1"/>
    <property type="molecule type" value="Genomic_DNA"/>
</dbReference>
<evidence type="ECO:0000259" key="2">
    <source>
        <dbReference type="Pfam" id="PF20720"/>
    </source>
</evidence>
<evidence type="ECO:0000313" key="4">
    <source>
        <dbReference type="Proteomes" id="UP000735541"/>
    </source>
</evidence>
<dbReference type="InterPro" id="IPR027417">
    <property type="entry name" value="P-loop_NTPase"/>
</dbReference>
<protein>
    <submittedName>
        <fullName evidence="3">Restriction endonuclease</fullName>
        <ecNumber evidence="3">3.1.21.-</ecNumber>
    </submittedName>
</protein>
<gene>
    <name evidence="3" type="ORF">STHAL_03875</name>
</gene>
<dbReference type="Pfam" id="PF20720">
    <property type="entry name" value="nSTAND3"/>
    <property type="match status" value="1"/>
</dbReference>
<accession>A0ABS6TK39</accession>
<organism evidence="3 4">
    <name type="scientific">Streptomyces halstedii</name>
    <dbReference type="NCBI Taxonomy" id="1944"/>
    <lineage>
        <taxon>Bacteria</taxon>
        <taxon>Bacillati</taxon>
        <taxon>Actinomycetota</taxon>
        <taxon>Actinomycetes</taxon>
        <taxon>Kitasatosporales</taxon>
        <taxon>Streptomycetaceae</taxon>
        <taxon>Streptomyces</taxon>
    </lineage>
</organism>
<dbReference type="InterPro" id="IPR049050">
    <property type="entry name" value="nSTAND3"/>
</dbReference>
<feature type="domain" description="Restriction endonuclease type IV Mrr" evidence="1">
    <location>
        <begin position="9"/>
        <end position="104"/>
    </location>
</feature>
<name>A0ABS6TK39_STRHA</name>
<evidence type="ECO:0000259" key="1">
    <source>
        <dbReference type="Pfam" id="PF04471"/>
    </source>
</evidence>
<dbReference type="RefSeq" id="WP_228867310.1">
    <property type="nucleotide sequence ID" value="NZ_JAHUVW010000001.1"/>
</dbReference>